<comment type="caution">
    <text evidence="1">The sequence shown here is derived from an EMBL/GenBank/DDBJ whole genome shotgun (WGS) entry which is preliminary data.</text>
</comment>
<dbReference type="GO" id="GO:0016301">
    <property type="term" value="F:kinase activity"/>
    <property type="evidence" value="ECO:0007669"/>
    <property type="project" value="UniProtKB-KW"/>
</dbReference>
<keyword evidence="1" id="KW-0418">Kinase</keyword>
<dbReference type="InterPro" id="IPR027417">
    <property type="entry name" value="P-loop_NTPase"/>
</dbReference>
<dbReference type="EMBL" id="JBHTHM010000599">
    <property type="protein sequence ID" value="MFD0784917.1"/>
    <property type="molecule type" value="Genomic_DNA"/>
</dbReference>
<feature type="non-terminal residue" evidence="1">
    <location>
        <position position="42"/>
    </location>
</feature>
<evidence type="ECO:0000313" key="1">
    <source>
        <dbReference type="EMBL" id="MFD0784917.1"/>
    </source>
</evidence>
<proteinExistence type="predicted"/>
<gene>
    <name evidence="1" type="ORF">ACFQZ8_13495</name>
</gene>
<name>A0ABW3A235_9ACTN</name>
<dbReference type="Proteomes" id="UP001597053">
    <property type="component" value="Unassembled WGS sequence"/>
</dbReference>
<keyword evidence="2" id="KW-1185">Reference proteome</keyword>
<evidence type="ECO:0000313" key="2">
    <source>
        <dbReference type="Proteomes" id="UP001597053"/>
    </source>
</evidence>
<reference evidence="2" key="1">
    <citation type="journal article" date="2019" name="Int. J. Syst. Evol. Microbiol.">
        <title>The Global Catalogue of Microorganisms (GCM) 10K type strain sequencing project: providing services to taxonomists for standard genome sequencing and annotation.</title>
        <authorList>
            <consortium name="The Broad Institute Genomics Platform"/>
            <consortium name="The Broad Institute Genome Sequencing Center for Infectious Disease"/>
            <person name="Wu L."/>
            <person name="Ma J."/>
        </authorList>
    </citation>
    <scope>NUCLEOTIDE SEQUENCE [LARGE SCALE GENOMIC DNA]</scope>
    <source>
        <strain evidence="2">JCM 32148</strain>
    </source>
</reference>
<dbReference type="Gene3D" id="3.40.50.300">
    <property type="entry name" value="P-loop containing nucleotide triphosphate hydrolases"/>
    <property type="match status" value="1"/>
</dbReference>
<protein>
    <submittedName>
        <fullName evidence="1">Thymidylate kinase</fullName>
    </submittedName>
</protein>
<keyword evidence="1" id="KW-0808">Transferase</keyword>
<accession>A0ABW3A235</accession>
<dbReference type="SUPFAM" id="SSF52540">
    <property type="entry name" value="P-loop containing nucleoside triphosphate hydrolases"/>
    <property type="match status" value="1"/>
</dbReference>
<organism evidence="1 2">
    <name type="scientific">Micromonospora azadirachtae</name>
    <dbReference type="NCBI Taxonomy" id="1970735"/>
    <lineage>
        <taxon>Bacteria</taxon>
        <taxon>Bacillati</taxon>
        <taxon>Actinomycetota</taxon>
        <taxon>Actinomycetes</taxon>
        <taxon>Micromonosporales</taxon>
        <taxon>Micromonosporaceae</taxon>
        <taxon>Micromonospora</taxon>
    </lineage>
</organism>
<sequence>MVRSLRARRRRARLRSVALIGIDGSGKTTQAHLLADALAAAV</sequence>